<evidence type="ECO:0000259" key="1">
    <source>
        <dbReference type="Pfam" id="PF09361"/>
    </source>
</evidence>
<proteinExistence type="predicted"/>
<keyword evidence="3" id="KW-1185">Reference proteome</keyword>
<accession>A0ABW8JNA2</accession>
<dbReference type="RefSeq" id="WP_404629722.1">
    <property type="nucleotide sequence ID" value="NZ_JADIKM010000001.1"/>
</dbReference>
<evidence type="ECO:0000313" key="3">
    <source>
        <dbReference type="Proteomes" id="UP001620460"/>
    </source>
</evidence>
<dbReference type="Pfam" id="PF09361">
    <property type="entry name" value="Phasin_2"/>
    <property type="match status" value="1"/>
</dbReference>
<protein>
    <submittedName>
        <fullName evidence="2">Phasin family protein</fullName>
    </submittedName>
</protein>
<organism evidence="2 3">
    <name type="scientific">Dyella ginsengisoli</name>
    <dbReference type="NCBI Taxonomy" id="363848"/>
    <lineage>
        <taxon>Bacteria</taxon>
        <taxon>Pseudomonadati</taxon>
        <taxon>Pseudomonadota</taxon>
        <taxon>Gammaproteobacteria</taxon>
        <taxon>Lysobacterales</taxon>
        <taxon>Rhodanobacteraceae</taxon>
        <taxon>Dyella</taxon>
    </lineage>
</organism>
<evidence type="ECO:0000313" key="2">
    <source>
        <dbReference type="EMBL" id="MFK2902599.1"/>
    </source>
</evidence>
<dbReference type="Proteomes" id="UP001620460">
    <property type="component" value="Unassembled WGS sequence"/>
</dbReference>
<comment type="caution">
    <text evidence="2">The sequence shown here is derived from an EMBL/GenBank/DDBJ whole genome shotgun (WGS) entry which is preliminary data.</text>
</comment>
<dbReference type="EMBL" id="JADIKM010000001">
    <property type="protein sequence ID" value="MFK2902599.1"/>
    <property type="molecule type" value="Genomic_DNA"/>
</dbReference>
<name>A0ABW8JNA2_9GAMM</name>
<feature type="domain" description="Phasin" evidence="1">
    <location>
        <begin position="11"/>
        <end position="108"/>
    </location>
</feature>
<sequence>MNQQFTNHAFAYAKQFSDSAFKAQSLALKGFEAVAGLQFKALEKQAQASADFLAEAMEARDIDGFRSLWEKGASLSRDNAERAVAVSQEIFAVSQKTAESLGAIMQEQQQAANEAVTAPVQAASKKASSK</sequence>
<gene>
    <name evidence="2" type="ORF">ISP17_01390</name>
</gene>
<dbReference type="InterPro" id="IPR018968">
    <property type="entry name" value="Phasin"/>
</dbReference>
<reference evidence="2 3" key="1">
    <citation type="submission" date="2020-10" db="EMBL/GenBank/DDBJ databases">
        <title>Phylogeny of dyella-like bacteria.</title>
        <authorList>
            <person name="Fu J."/>
        </authorList>
    </citation>
    <scope>NUCLEOTIDE SEQUENCE [LARGE SCALE GENOMIC DNA]</scope>
    <source>
        <strain evidence="2 3">Gsoil3046</strain>
    </source>
</reference>